<dbReference type="EMBL" id="CP071793">
    <property type="protein sequence ID" value="QTD48671.1"/>
    <property type="molecule type" value="Genomic_DNA"/>
</dbReference>
<dbReference type="InterPro" id="IPR041581">
    <property type="entry name" value="Glyoxalase_6"/>
</dbReference>
<dbReference type="PANTHER" id="PTHR33993">
    <property type="entry name" value="GLYOXALASE-RELATED"/>
    <property type="match status" value="1"/>
</dbReference>
<protein>
    <submittedName>
        <fullName evidence="2">VOC family protein</fullName>
    </submittedName>
</protein>
<name>A0A8A4TIJ7_SULCO</name>
<accession>A0A8A4TIJ7</accession>
<gene>
    <name evidence="2" type="ORF">J3U87_24075</name>
</gene>
<dbReference type="AlphaFoldDB" id="A0A8A4TIJ7"/>
<dbReference type="CDD" id="cd07247">
    <property type="entry name" value="SgaA_N_like"/>
    <property type="match status" value="1"/>
</dbReference>
<dbReference type="RefSeq" id="WP_237378322.1">
    <property type="nucleotide sequence ID" value="NZ_CP071793.1"/>
</dbReference>
<proteinExistence type="predicted"/>
<dbReference type="Proteomes" id="UP000663929">
    <property type="component" value="Chromosome"/>
</dbReference>
<organism evidence="2 3">
    <name type="scientific">Sulfidibacter corallicola</name>
    <dbReference type="NCBI Taxonomy" id="2818388"/>
    <lineage>
        <taxon>Bacteria</taxon>
        <taxon>Pseudomonadati</taxon>
        <taxon>Acidobacteriota</taxon>
        <taxon>Holophagae</taxon>
        <taxon>Acanthopleuribacterales</taxon>
        <taxon>Acanthopleuribacteraceae</taxon>
        <taxon>Sulfidibacter</taxon>
    </lineage>
</organism>
<dbReference type="Pfam" id="PF18029">
    <property type="entry name" value="Glyoxalase_6"/>
    <property type="match status" value="1"/>
</dbReference>
<dbReference type="InterPro" id="IPR052164">
    <property type="entry name" value="Anthracycline_SecMetBiosynth"/>
</dbReference>
<dbReference type="InterPro" id="IPR037523">
    <property type="entry name" value="VOC_core"/>
</dbReference>
<dbReference type="PANTHER" id="PTHR33993:SF14">
    <property type="entry name" value="GB|AAF24581.1"/>
    <property type="match status" value="1"/>
</dbReference>
<dbReference type="KEGG" id="scor:J3U87_24075"/>
<evidence type="ECO:0000313" key="3">
    <source>
        <dbReference type="Proteomes" id="UP000663929"/>
    </source>
</evidence>
<sequence length="128" mass="14081">MSQDPNLIHGNFSWMSHIGGDRSEVTDFYRTLIGWELVDQTMANGATYTVIKNGEQMVGGLPPVTETPAQWLPYITVDDVDARVKTAETRGAKVVEPARTVEGVGRMATLQDPFGASFALITYESQMK</sequence>
<dbReference type="InterPro" id="IPR029068">
    <property type="entry name" value="Glyas_Bleomycin-R_OHBP_Dase"/>
</dbReference>
<keyword evidence="3" id="KW-1185">Reference proteome</keyword>
<feature type="domain" description="VOC" evidence="1">
    <location>
        <begin position="11"/>
        <end position="123"/>
    </location>
</feature>
<reference evidence="2" key="1">
    <citation type="submission" date="2021-03" db="EMBL/GenBank/DDBJ databases">
        <title>Acanthopleuribacteraceae sp. M133.</title>
        <authorList>
            <person name="Wang G."/>
        </authorList>
    </citation>
    <scope>NUCLEOTIDE SEQUENCE</scope>
    <source>
        <strain evidence="2">M133</strain>
    </source>
</reference>
<dbReference type="SUPFAM" id="SSF54593">
    <property type="entry name" value="Glyoxalase/Bleomycin resistance protein/Dihydroxybiphenyl dioxygenase"/>
    <property type="match status" value="1"/>
</dbReference>
<dbReference type="Gene3D" id="3.10.180.10">
    <property type="entry name" value="2,3-Dihydroxybiphenyl 1,2-Dioxygenase, domain 1"/>
    <property type="match status" value="1"/>
</dbReference>
<evidence type="ECO:0000313" key="2">
    <source>
        <dbReference type="EMBL" id="QTD48671.1"/>
    </source>
</evidence>
<dbReference type="PROSITE" id="PS51819">
    <property type="entry name" value="VOC"/>
    <property type="match status" value="1"/>
</dbReference>
<evidence type="ECO:0000259" key="1">
    <source>
        <dbReference type="PROSITE" id="PS51819"/>
    </source>
</evidence>